<protein>
    <recommendedName>
        <fullName evidence="2 8">Spore cortex-lytic enzyme</fullName>
    </recommendedName>
</protein>
<accession>A0A084H0F8</accession>
<dbReference type="InterPro" id="IPR042047">
    <property type="entry name" value="SleB_dom1"/>
</dbReference>
<dbReference type="InterPro" id="IPR011105">
    <property type="entry name" value="Cell_wall_hydrolase_SleB"/>
</dbReference>
<dbReference type="InterPro" id="IPR014224">
    <property type="entry name" value="Spore_cortex_SleB"/>
</dbReference>
<evidence type="ECO:0000313" key="13">
    <source>
        <dbReference type="Proteomes" id="UP000028549"/>
    </source>
</evidence>
<evidence type="ECO:0000256" key="3">
    <source>
        <dbReference type="ARBA" id="ARBA00022544"/>
    </source>
</evidence>
<evidence type="ECO:0000313" key="12">
    <source>
        <dbReference type="EMBL" id="KEZ53070.1"/>
    </source>
</evidence>
<dbReference type="Gene3D" id="6.20.240.60">
    <property type="match status" value="1"/>
</dbReference>
<feature type="region of interest" description="Disordered" evidence="9">
    <location>
        <begin position="133"/>
        <end position="185"/>
    </location>
</feature>
<keyword evidence="6" id="KW-0749">Sporulation</keyword>
<dbReference type="Proteomes" id="UP000028549">
    <property type="component" value="Unassembled WGS sequence"/>
</dbReference>
<dbReference type="InterPro" id="IPR036365">
    <property type="entry name" value="PGBD-like_sf"/>
</dbReference>
<dbReference type="RefSeq" id="WP_029280212.1">
    <property type="nucleotide sequence ID" value="NZ_CP176757.1"/>
</dbReference>
<dbReference type="SUPFAM" id="SSF47090">
    <property type="entry name" value="PGBD-like"/>
    <property type="match status" value="1"/>
</dbReference>
<dbReference type="GO" id="GO:0016787">
    <property type="term" value="F:hydrolase activity"/>
    <property type="evidence" value="ECO:0007669"/>
    <property type="project" value="UniProtKB-KW"/>
</dbReference>
<evidence type="ECO:0000259" key="10">
    <source>
        <dbReference type="Pfam" id="PF01471"/>
    </source>
</evidence>
<dbReference type="Pfam" id="PF07486">
    <property type="entry name" value="Hydrolase_2"/>
    <property type="match status" value="1"/>
</dbReference>
<evidence type="ECO:0000256" key="8">
    <source>
        <dbReference type="NCBIfam" id="TIGR02869"/>
    </source>
</evidence>
<dbReference type="GO" id="GO:0009847">
    <property type="term" value="P:spore germination"/>
    <property type="evidence" value="ECO:0007669"/>
    <property type="project" value="UniProtKB-UniRule"/>
</dbReference>
<dbReference type="EMBL" id="JNVC02000004">
    <property type="protein sequence ID" value="KEZ53070.1"/>
    <property type="molecule type" value="Genomic_DNA"/>
</dbReference>
<feature type="domain" description="Peptidoglycan binding-like" evidence="10">
    <location>
        <begin position="30"/>
        <end position="86"/>
    </location>
</feature>
<keyword evidence="3" id="KW-0309">Germination</keyword>
<evidence type="ECO:0000256" key="1">
    <source>
        <dbReference type="ARBA" id="ARBA00007010"/>
    </source>
</evidence>
<dbReference type="Pfam" id="PF01471">
    <property type="entry name" value="PG_binding_1"/>
    <property type="match status" value="1"/>
</dbReference>
<name>A0A084H0F8_METID</name>
<dbReference type="FunFam" id="6.20.240.60:FF:000001">
    <property type="entry name" value="Spore cortex-lytic enzyme"/>
    <property type="match status" value="1"/>
</dbReference>
<feature type="compositionally biased region" description="Low complexity" evidence="9">
    <location>
        <begin position="139"/>
        <end position="178"/>
    </location>
</feature>
<dbReference type="NCBIfam" id="TIGR02869">
    <property type="entry name" value="spore_SleB"/>
    <property type="match status" value="1"/>
</dbReference>
<dbReference type="STRING" id="246786.GS18_0209690"/>
<comment type="caution">
    <text evidence="12">The sequence shown here is derived from an EMBL/GenBank/DDBJ whole genome shotgun (WGS) entry which is preliminary data.</text>
</comment>
<keyword evidence="13" id="KW-1185">Reference proteome</keyword>
<evidence type="ECO:0000256" key="7">
    <source>
        <dbReference type="ARBA" id="ARBA00023316"/>
    </source>
</evidence>
<dbReference type="FunFam" id="1.10.10.2520:FF:000001">
    <property type="entry name" value="Spore cortex-lytic enzyme"/>
    <property type="match status" value="1"/>
</dbReference>
<keyword evidence="7" id="KW-0961">Cell wall biogenesis/degradation</keyword>
<evidence type="ECO:0000259" key="11">
    <source>
        <dbReference type="Pfam" id="PF07486"/>
    </source>
</evidence>
<organism evidence="12 13">
    <name type="scientific">Metabacillus indicus</name>
    <name type="common">Bacillus indicus</name>
    <dbReference type="NCBI Taxonomy" id="246786"/>
    <lineage>
        <taxon>Bacteria</taxon>
        <taxon>Bacillati</taxon>
        <taxon>Bacillota</taxon>
        <taxon>Bacilli</taxon>
        <taxon>Bacillales</taxon>
        <taxon>Bacillaceae</taxon>
        <taxon>Metabacillus</taxon>
    </lineage>
</organism>
<evidence type="ECO:0000256" key="4">
    <source>
        <dbReference type="ARBA" id="ARBA00022729"/>
    </source>
</evidence>
<feature type="domain" description="Cell wall hydrolase SleB" evidence="11">
    <location>
        <begin position="206"/>
        <end position="304"/>
    </location>
</feature>
<dbReference type="Gene3D" id="1.10.10.2520">
    <property type="entry name" value="Cell wall hydrolase SleB, domain 1"/>
    <property type="match status" value="1"/>
</dbReference>
<evidence type="ECO:0000256" key="6">
    <source>
        <dbReference type="ARBA" id="ARBA00022969"/>
    </source>
</evidence>
<reference evidence="12 13" key="1">
    <citation type="journal article" date="2005" name="Int. J. Syst. Evol. Microbiol.">
        <title>Bacillus cibi sp. nov., isolated from jeotgal, a traditional Korean fermented seafood.</title>
        <authorList>
            <person name="Yoon J.H."/>
            <person name="Lee C.H."/>
            <person name="Oh T.K."/>
        </authorList>
    </citation>
    <scope>NUCLEOTIDE SEQUENCE [LARGE SCALE GENOMIC DNA]</scope>
    <source>
        <strain evidence="12 13">DSM 16189</strain>
    </source>
</reference>
<evidence type="ECO:0000256" key="2">
    <source>
        <dbReference type="ARBA" id="ARBA00018364"/>
    </source>
</evidence>
<dbReference type="AlphaFoldDB" id="A0A084H0F8"/>
<gene>
    <name evidence="12" type="ORF">GS18_0209690</name>
</gene>
<dbReference type="InterPro" id="IPR002477">
    <property type="entry name" value="Peptidoglycan-bd-like"/>
</dbReference>
<comment type="similarity">
    <text evidence="1">Belongs to the SleB family.</text>
</comment>
<dbReference type="InterPro" id="IPR036366">
    <property type="entry name" value="PGBDSf"/>
</dbReference>
<keyword evidence="4" id="KW-0732">Signal</keyword>
<dbReference type="GO" id="GO:0030435">
    <property type="term" value="P:sporulation resulting in formation of a cellular spore"/>
    <property type="evidence" value="ECO:0007669"/>
    <property type="project" value="UniProtKB-KW"/>
</dbReference>
<evidence type="ECO:0000256" key="9">
    <source>
        <dbReference type="SAM" id="MobiDB-lite"/>
    </source>
</evidence>
<evidence type="ECO:0000256" key="5">
    <source>
        <dbReference type="ARBA" id="ARBA00022801"/>
    </source>
</evidence>
<dbReference type="GO" id="GO:0071555">
    <property type="term" value="P:cell wall organization"/>
    <property type="evidence" value="ECO:0007669"/>
    <property type="project" value="UniProtKB-KW"/>
</dbReference>
<dbReference type="Gene3D" id="1.10.101.10">
    <property type="entry name" value="PGBD-like superfamily/PGBD"/>
    <property type="match status" value="1"/>
</dbReference>
<sequence>MIALVFQLTIFNQNEAHAFSDQVIQKGAVGDDVVELQARLQYNGYYNGSIDGVYGWSTYWAVRNFQYEFGLKEIDGLVGEATKHKLSQTTKYYRDFVHRQLNKGKDFTHYGGVPLDRQVAPSKEYKAKLKATYGKKGGQKAPAGQAQQKEQPKAQAPQQKQQAQPKKQAQPKSQSKAKTTAVNMPEGFSQNDIQLMANAVYGEARGEPYIGQVAVAAVIINRVDSATFPNTVSGVIFEPRAFTAVADGQIWLTPNDTAKKAVMDAINGWDPTEGAIYYFNPDTATSGWIWGRPQIKQIGKHIFCN</sequence>
<keyword evidence="5" id="KW-0378">Hydrolase</keyword>
<proteinExistence type="inferred from homology"/>